<dbReference type="RefSeq" id="WP_013166542.1">
    <property type="nucleotide sequence ID" value="NC_014217.1"/>
</dbReference>
<gene>
    <name evidence="3" type="ordered locus">Snov_1734</name>
</gene>
<dbReference type="Proteomes" id="UP000006633">
    <property type="component" value="Chromosome"/>
</dbReference>
<proteinExistence type="predicted"/>
<evidence type="ECO:0000313" key="3">
    <source>
        <dbReference type="EMBL" id="ADH89038.1"/>
    </source>
</evidence>
<evidence type="ECO:0000259" key="2">
    <source>
        <dbReference type="Pfam" id="PF07331"/>
    </source>
</evidence>
<dbReference type="HOGENOM" id="CLU_1694449_0_0_5"/>
<accession>D6ZYC6</accession>
<evidence type="ECO:0000313" key="4">
    <source>
        <dbReference type="Proteomes" id="UP000006633"/>
    </source>
</evidence>
<sequence>MIMQRLDQAVALALGLFGVYLVWAGFGYGFMQGTTPGAGFFPVLIGGALTVLSLVNLVRSLVGAEVLEDAMTTGDVIRFAAVAAALFLYVWLAPLLGLALSTMALMAVTGLIIRPSLEPRFLVRLALVSIIFSLVCVWVFGNLLGVPMLVGPFGF</sequence>
<protein>
    <recommendedName>
        <fullName evidence="2">DUF1468 domain-containing protein</fullName>
    </recommendedName>
</protein>
<feature type="transmembrane region" description="Helical" evidence="1">
    <location>
        <begin position="125"/>
        <end position="150"/>
    </location>
</feature>
<reference evidence="3 4" key="1">
    <citation type="journal article" date="2012" name="Stand. Genomic Sci.">
        <title>Complete genome sequence of the facultatively chemolithoautotrophic and methylotrophic alpha Proteobacterium Starkeya novella type strain (ATCC 8093(T)).</title>
        <authorList>
            <person name="Kappler U."/>
            <person name="Davenport K."/>
            <person name="Beatson S."/>
            <person name="Lucas S."/>
            <person name="Lapidus A."/>
            <person name="Copeland A."/>
            <person name="Berry K.W."/>
            <person name="Glavina Del Rio T."/>
            <person name="Hammon N."/>
            <person name="Dalin E."/>
            <person name="Tice H."/>
            <person name="Pitluck S."/>
            <person name="Richardson P."/>
            <person name="Bruce D."/>
            <person name="Goodwin L.A."/>
            <person name="Han C."/>
            <person name="Tapia R."/>
            <person name="Detter J.C."/>
            <person name="Chang Y.J."/>
            <person name="Jeffries C.D."/>
            <person name="Land M."/>
            <person name="Hauser L."/>
            <person name="Kyrpides N.C."/>
            <person name="Goker M."/>
            <person name="Ivanova N."/>
            <person name="Klenk H.P."/>
            <person name="Woyke T."/>
        </authorList>
    </citation>
    <scope>NUCLEOTIDE SEQUENCE [LARGE SCALE GENOMIC DNA]</scope>
    <source>
        <strain evidence="4">ATCC 8093 / DSM 506 / JCM 20403 / CCM 1077 / IAM 12100 / NBRC 12443 / NCIMB 10456</strain>
    </source>
</reference>
<name>D6ZYC6_ANCN5</name>
<evidence type="ECO:0000256" key="1">
    <source>
        <dbReference type="SAM" id="Phobius"/>
    </source>
</evidence>
<dbReference type="KEGG" id="sno:Snov_1734"/>
<dbReference type="OrthoDB" id="8083987at2"/>
<dbReference type="AlphaFoldDB" id="D6ZYC6"/>
<dbReference type="STRING" id="639283.Snov_1734"/>
<keyword evidence="1" id="KW-0472">Membrane</keyword>
<feature type="transmembrane region" description="Helical" evidence="1">
    <location>
        <begin position="12"/>
        <end position="31"/>
    </location>
</feature>
<keyword evidence="1" id="KW-0812">Transmembrane</keyword>
<dbReference type="EMBL" id="CP002026">
    <property type="protein sequence ID" value="ADH89038.1"/>
    <property type="molecule type" value="Genomic_DNA"/>
</dbReference>
<dbReference type="InterPro" id="IPR009936">
    <property type="entry name" value="DUF1468"/>
</dbReference>
<feature type="domain" description="DUF1468" evidence="2">
    <location>
        <begin position="10"/>
        <end position="148"/>
    </location>
</feature>
<feature type="transmembrane region" description="Helical" evidence="1">
    <location>
        <begin position="37"/>
        <end position="58"/>
    </location>
</feature>
<organism evidence="3 4">
    <name type="scientific">Ancylobacter novellus (strain ATCC 8093 / DSM 506 / JCM 20403 / CCM 1077 / IAM 12100 / NBRC 12443 / NCIMB 10456)</name>
    <name type="common">Starkeya novella</name>
    <dbReference type="NCBI Taxonomy" id="639283"/>
    <lineage>
        <taxon>Bacteria</taxon>
        <taxon>Pseudomonadati</taxon>
        <taxon>Pseudomonadota</taxon>
        <taxon>Alphaproteobacteria</taxon>
        <taxon>Hyphomicrobiales</taxon>
        <taxon>Xanthobacteraceae</taxon>
        <taxon>Ancylobacter</taxon>
    </lineage>
</organism>
<keyword evidence="1" id="KW-1133">Transmembrane helix</keyword>
<dbReference type="Pfam" id="PF07331">
    <property type="entry name" value="TctB"/>
    <property type="match status" value="1"/>
</dbReference>
<keyword evidence="4" id="KW-1185">Reference proteome</keyword>